<dbReference type="Proteomes" id="UP001589609">
    <property type="component" value="Unassembled WGS sequence"/>
</dbReference>
<name>A0ABV5WCG1_9BACI</name>
<evidence type="ECO:0000313" key="3">
    <source>
        <dbReference type="Proteomes" id="UP001589609"/>
    </source>
</evidence>
<organism evidence="2 3">
    <name type="scientific">Ectobacillus funiculus</name>
    <dbReference type="NCBI Taxonomy" id="137993"/>
    <lineage>
        <taxon>Bacteria</taxon>
        <taxon>Bacillati</taxon>
        <taxon>Bacillota</taxon>
        <taxon>Bacilli</taxon>
        <taxon>Bacillales</taxon>
        <taxon>Bacillaceae</taxon>
        <taxon>Ectobacillus</taxon>
    </lineage>
</organism>
<feature type="transmembrane region" description="Helical" evidence="1">
    <location>
        <begin position="20"/>
        <end position="37"/>
    </location>
</feature>
<evidence type="ECO:0000313" key="2">
    <source>
        <dbReference type="EMBL" id="MFB9758279.1"/>
    </source>
</evidence>
<sequence>MNTFLTNLKKNTLCLSEAAYVYLLFLTIETRMAFANINRAK</sequence>
<dbReference type="RefSeq" id="WP_379948549.1">
    <property type="nucleotide sequence ID" value="NZ_JBHMAF010000024.1"/>
</dbReference>
<keyword evidence="1" id="KW-0472">Membrane</keyword>
<accession>A0ABV5WCG1</accession>
<protein>
    <submittedName>
        <fullName evidence="2">Uncharacterized protein</fullName>
    </submittedName>
</protein>
<keyword evidence="3" id="KW-1185">Reference proteome</keyword>
<proteinExistence type="predicted"/>
<evidence type="ECO:0000256" key="1">
    <source>
        <dbReference type="SAM" id="Phobius"/>
    </source>
</evidence>
<keyword evidence="1" id="KW-0812">Transmembrane</keyword>
<gene>
    <name evidence="2" type="ORF">ACFFMS_07055</name>
</gene>
<dbReference type="EMBL" id="JBHMAF010000024">
    <property type="protein sequence ID" value="MFB9758279.1"/>
    <property type="molecule type" value="Genomic_DNA"/>
</dbReference>
<keyword evidence="1" id="KW-1133">Transmembrane helix</keyword>
<comment type="caution">
    <text evidence="2">The sequence shown here is derived from an EMBL/GenBank/DDBJ whole genome shotgun (WGS) entry which is preliminary data.</text>
</comment>
<reference evidence="2 3" key="1">
    <citation type="submission" date="2024-09" db="EMBL/GenBank/DDBJ databases">
        <authorList>
            <person name="Sun Q."/>
            <person name="Mori K."/>
        </authorList>
    </citation>
    <scope>NUCLEOTIDE SEQUENCE [LARGE SCALE GENOMIC DNA]</scope>
    <source>
        <strain evidence="2 3">JCM 11201</strain>
    </source>
</reference>